<proteinExistence type="predicted"/>
<protein>
    <submittedName>
        <fullName evidence="2">Uncharacterized protein</fullName>
    </submittedName>
</protein>
<sequence>MRSPIMSTKPWGRARRRRRRAFLDTSKASSYTHLDVYKRVGQGPPPPSPRVLGHQQGQPARHVLGHQQGQPAAVPRVLGLQQGQPAPPPPLRVQYAPTPDILRHHYGHAVMPPGVPAHHHGHGGPHPGFLGYQCGQAAPRQIQGVAVQPQRRYVLDPYHHFQEPSPGVAGYYSHQDTVVYYYPTPSFVRLDPQQGEEMAHMEKKPRLAYGGSPPGSEMSSCVVQASTSQGQCGDTDADAKVFQEPEPVPAPSPPQEIPGTGTAQPELDDDDAGKAAVELMPESDFMDLPDLFDLDDVPDYVMPQGMFKPPSDEEPLPQPDFDEFVKPPSDEEPPPQPDFDEFVKPPSDEEPPPQPDFNEFVKPPSDDEPPPQPDFDLFSWEDFMKDAPDFLTAARSPGQT</sequence>
<reference evidence="2 3" key="1">
    <citation type="submission" date="2016-09" db="EMBL/GenBank/DDBJ databases">
        <title>The draft genome of Dichanthelium oligosanthes: A C3 panicoid grass species.</title>
        <authorList>
            <person name="Studer A.J."/>
            <person name="Schnable J.C."/>
            <person name="Brutnell T.P."/>
        </authorList>
    </citation>
    <scope>NUCLEOTIDE SEQUENCE [LARGE SCALE GENOMIC DNA]</scope>
    <source>
        <strain evidence="3">cv. Kellogg 1175</strain>
        <tissue evidence="2">Leaf</tissue>
    </source>
</reference>
<organism evidence="2 3">
    <name type="scientific">Dichanthelium oligosanthes</name>
    <dbReference type="NCBI Taxonomy" id="888268"/>
    <lineage>
        <taxon>Eukaryota</taxon>
        <taxon>Viridiplantae</taxon>
        <taxon>Streptophyta</taxon>
        <taxon>Embryophyta</taxon>
        <taxon>Tracheophyta</taxon>
        <taxon>Spermatophyta</taxon>
        <taxon>Magnoliopsida</taxon>
        <taxon>Liliopsida</taxon>
        <taxon>Poales</taxon>
        <taxon>Poaceae</taxon>
        <taxon>PACMAD clade</taxon>
        <taxon>Panicoideae</taxon>
        <taxon>Panicodae</taxon>
        <taxon>Paniceae</taxon>
        <taxon>Dichantheliinae</taxon>
        <taxon>Dichanthelium</taxon>
    </lineage>
</organism>
<dbReference type="Proteomes" id="UP000095767">
    <property type="component" value="Unassembled WGS sequence"/>
</dbReference>
<keyword evidence="3" id="KW-1185">Reference proteome</keyword>
<feature type="compositionally biased region" description="Acidic residues" evidence="1">
    <location>
        <begin position="284"/>
        <end position="298"/>
    </location>
</feature>
<feature type="compositionally biased region" description="Polar residues" evidence="1">
    <location>
        <begin position="217"/>
        <end position="232"/>
    </location>
</feature>
<dbReference type="STRING" id="888268.A0A1E5VS80"/>
<comment type="caution">
    <text evidence="2">The sequence shown here is derived from an EMBL/GenBank/DDBJ whole genome shotgun (WGS) entry which is preliminary data.</text>
</comment>
<name>A0A1E5VS80_9POAL</name>
<feature type="compositionally biased region" description="Pro residues" evidence="1">
    <location>
        <begin position="246"/>
        <end position="256"/>
    </location>
</feature>
<feature type="region of interest" description="Disordered" evidence="1">
    <location>
        <begin position="206"/>
        <end position="378"/>
    </location>
</feature>
<evidence type="ECO:0000256" key="1">
    <source>
        <dbReference type="SAM" id="MobiDB-lite"/>
    </source>
</evidence>
<gene>
    <name evidence="2" type="ORF">BAE44_0011050</name>
</gene>
<accession>A0A1E5VS80</accession>
<dbReference type="AlphaFoldDB" id="A0A1E5VS80"/>
<feature type="region of interest" description="Disordered" evidence="1">
    <location>
        <begin position="38"/>
        <end position="72"/>
    </location>
</feature>
<evidence type="ECO:0000313" key="3">
    <source>
        <dbReference type="Proteomes" id="UP000095767"/>
    </source>
</evidence>
<dbReference type="EMBL" id="LWDX02031308">
    <property type="protein sequence ID" value="OEL27934.1"/>
    <property type="molecule type" value="Genomic_DNA"/>
</dbReference>
<feature type="region of interest" description="Disordered" evidence="1">
    <location>
        <begin position="1"/>
        <end position="26"/>
    </location>
</feature>
<dbReference type="OrthoDB" id="673859at2759"/>
<evidence type="ECO:0000313" key="2">
    <source>
        <dbReference type="EMBL" id="OEL27934.1"/>
    </source>
</evidence>